<accession>A0A4Q9MRQ7</accession>
<reference evidence="2" key="1">
    <citation type="submission" date="2019-01" db="EMBL/GenBank/DDBJ databases">
        <title>Draft genome sequences of three monokaryotic isolates of the white-rot basidiomycete fungus Dichomitus squalens.</title>
        <authorList>
            <consortium name="DOE Joint Genome Institute"/>
            <person name="Lopez S.C."/>
            <person name="Andreopoulos B."/>
            <person name="Pangilinan J."/>
            <person name="Lipzen A."/>
            <person name="Riley R."/>
            <person name="Ahrendt S."/>
            <person name="Ng V."/>
            <person name="Barry K."/>
            <person name="Daum C."/>
            <person name="Grigoriev I.V."/>
            <person name="Hilden K.S."/>
            <person name="Makela M.R."/>
            <person name="de Vries R.P."/>
        </authorList>
    </citation>
    <scope>NUCLEOTIDE SEQUENCE [LARGE SCALE GENOMIC DNA]</scope>
    <source>
        <strain evidence="2">OM18370.1</strain>
    </source>
</reference>
<proteinExistence type="predicted"/>
<sequence length="133" mass="14886">MYSSPVLCPIASFFPHLDFSPWVTMRLSYVPSSVLIEYHTWLTHLCFPPSIYHNRASACIVLCLVFFGHQYSLTCHFAIPTIDDSCTSSSPQPPRSSLALSPTPSEPSSLLRHDHPFTSFMRTMLPSSLPLPS</sequence>
<protein>
    <submittedName>
        <fullName evidence="2">Uncharacterized protein</fullName>
    </submittedName>
</protein>
<dbReference type="EMBL" id="ML143405">
    <property type="protein sequence ID" value="TBU30544.1"/>
    <property type="molecule type" value="Genomic_DNA"/>
</dbReference>
<evidence type="ECO:0000256" key="1">
    <source>
        <dbReference type="SAM" id="MobiDB-lite"/>
    </source>
</evidence>
<evidence type="ECO:0000313" key="2">
    <source>
        <dbReference type="EMBL" id="TBU30544.1"/>
    </source>
</evidence>
<feature type="compositionally biased region" description="Low complexity" evidence="1">
    <location>
        <begin position="96"/>
        <end position="110"/>
    </location>
</feature>
<dbReference type="Proteomes" id="UP000292957">
    <property type="component" value="Unassembled WGS sequence"/>
</dbReference>
<feature type="region of interest" description="Disordered" evidence="1">
    <location>
        <begin position="85"/>
        <end position="111"/>
    </location>
</feature>
<dbReference type="AlphaFoldDB" id="A0A4Q9MRQ7"/>
<organism evidence="2">
    <name type="scientific">Dichomitus squalens</name>
    <dbReference type="NCBI Taxonomy" id="114155"/>
    <lineage>
        <taxon>Eukaryota</taxon>
        <taxon>Fungi</taxon>
        <taxon>Dikarya</taxon>
        <taxon>Basidiomycota</taxon>
        <taxon>Agaricomycotina</taxon>
        <taxon>Agaricomycetes</taxon>
        <taxon>Polyporales</taxon>
        <taxon>Polyporaceae</taxon>
        <taxon>Dichomitus</taxon>
    </lineage>
</organism>
<gene>
    <name evidence="2" type="ORF">BD311DRAFT_218202</name>
</gene>
<name>A0A4Q9MRQ7_9APHY</name>